<evidence type="ECO:0000313" key="8">
    <source>
        <dbReference type="EMBL" id="ACO11217.1"/>
    </source>
</evidence>
<dbReference type="Gene3D" id="1.20.5.1500">
    <property type="match status" value="1"/>
</dbReference>
<feature type="compositionally biased region" description="Gly residues" evidence="7">
    <location>
        <begin position="11"/>
        <end position="24"/>
    </location>
</feature>
<evidence type="ECO:0000256" key="1">
    <source>
        <dbReference type="ARBA" id="ARBA00004123"/>
    </source>
</evidence>
<organism evidence="8">
    <name type="scientific">Caligus rogercresseyi</name>
    <name type="common">Sea louse</name>
    <dbReference type="NCBI Taxonomy" id="217165"/>
    <lineage>
        <taxon>Eukaryota</taxon>
        <taxon>Metazoa</taxon>
        <taxon>Ecdysozoa</taxon>
        <taxon>Arthropoda</taxon>
        <taxon>Crustacea</taxon>
        <taxon>Multicrustacea</taxon>
        <taxon>Hexanauplia</taxon>
        <taxon>Copepoda</taxon>
        <taxon>Siphonostomatoida</taxon>
        <taxon>Caligidae</taxon>
        <taxon>Caligus</taxon>
    </lineage>
</organism>
<sequence length="260" mass="28901">MTPKSLRSGSSGPGGGGSGSGGTAGPHSGSEEMEESGLSGNESGVVDSSDGDAEEDDDEEDEGSSDSSDMDVQECEKKRFEFIDDLSDLEKQFAILREQLYRERMTQIENKLMEVKSGKAAEYLQPLEELQINMKNRMEVGAILRDLRLENINCKFDAEKLATHQNFLSEKSLLWESIKADLEEKIHILEEDKNNLDLSSGLWDDSGKAILRKMDPDSRKKPVTVTGPVIVYMLHENDIIDDWALIKKAISSRKPMGDIK</sequence>
<reference evidence="8" key="1">
    <citation type="submission" date="2009-03" db="EMBL/GenBank/DDBJ databases">
        <title>Caligus rogercresseyi ESTs and full-length cDNAs.</title>
        <authorList>
            <person name="Yasuike M."/>
            <person name="von Schalburg K."/>
            <person name="Cooper G."/>
            <person name="Leong J."/>
            <person name="Jones S.R.M."/>
            <person name="Koop B.F."/>
        </authorList>
    </citation>
    <scope>NUCLEOTIDE SEQUENCE</scope>
    <source>
        <tissue evidence="8">Whole tissue</tissue>
    </source>
</reference>
<evidence type="ECO:0000256" key="4">
    <source>
        <dbReference type="ARBA" id="ARBA00023163"/>
    </source>
</evidence>
<dbReference type="FunFam" id="1.20.5.1500:FF:000002">
    <property type="entry name" value="breast cancer metastasis-suppressor 1-like protein-A"/>
    <property type="match status" value="1"/>
</dbReference>
<feature type="region of interest" description="Disordered" evidence="7">
    <location>
        <begin position="1"/>
        <end position="73"/>
    </location>
</feature>
<dbReference type="SMART" id="SM01401">
    <property type="entry name" value="Sds3"/>
    <property type="match status" value="1"/>
</dbReference>
<gene>
    <name evidence="8" type="primary">BRM1L</name>
</gene>
<keyword evidence="3" id="KW-0805">Transcription regulation</keyword>
<keyword evidence="4" id="KW-0804">Transcription</keyword>
<evidence type="ECO:0000256" key="5">
    <source>
        <dbReference type="ARBA" id="ARBA00023242"/>
    </source>
</evidence>
<dbReference type="GO" id="GO:0005654">
    <property type="term" value="C:nucleoplasm"/>
    <property type="evidence" value="ECO:0007669"/>
    <property type="project" value="UniProtKB-ARBA"/>
</dbReference>
<name>C1BQB4_CALRO</name>
<dbReference type="InterPro" id="IPR013907">
    <property type="entry name" value="Sds3"/>
</dbReference>
<accession>C1BQB4</accession>
<dbReference type="AlphaFoldDB" id="C1BQB4"/>
<dbReference type="EMBL" id="BT076793">
    <property type="protein sequence ID" value="ACO11217.1"/>
    <property type="molecule type" value="mRNA"/>
</dbReference>
<evidence type="ECO:0000256" key="7">
    <source>
        <dbReference type="SAM" id="MobiDB-lite"/>
    </source>
</evidence>
<comment type="similarity">
    <text evidence="6">Belongs to the BRMS1 family.</text>
</comment>
<keyword evidence="2" id="KW-0678">Repressor</keyword>
<dbReference type="Pfam" id="PF08598">
    <property type="entry name" value="Sds3"/>
    <property type="match status" value="1"/>
</dbReference>
<keyword evidence="5" id="KW-0539">Nucleus</keyword>
<feature type="compositionally biased region" description="Low complexity" evidence="7">
    <location>
        <begin position="36"/>
        <end position="48"/>
    </location>
</feature>
<dbReference type="PANTHER" id="PTHR21964">
    <property type="entry name" value="BREAST CANCER METASTASIS-SUPPRESSOR 1"/>
    <property type="match status" value="1"/>
</dbReference>
<protein>
    <submittedName>
        <fullName evidence="8">Breast cancer metastasis-suppressor 1-like protein</fullName>
    </submittedName>
</protein>
<proteinExistence type="evidence at transcript level"/>
<dbReference type="GO" id="GO:0010468">
    <property type="term" value="P:regulation of gene expression"/>
    <property type="evidence" value="ECO:0007669"/>
    <property type="project" value="UniProtKB-ARBA"/>
</dbReference>
<evidence type="ECO:0000256" key="6">
    <source>
        <dbReference type="ARBA" id="ARBA00038256"/>
    </source>
</evidence>
<feature type="compositionally biased region" description="Acidic residues" evidence="7">
    <location>
        <begin position="49"/>
        <end position="73"/>
    </location>
</feature>
<evidence type="ECO:0000256" key="2">
    <source>
        <dbReference type="ARBA" id="ARBA00022491"/>
    </source>
</evidence>
<evidence type="ECO:0000256" key="3">
    <source>
        <dbReference type="ARBA" id="ARBA00023015"/>
    </source>
</evidence>
<comment type="subcellular location">
    <subcellularLocation>
        <location evidence="1">Nucleus</location>
    </subcellularLocation>
</comment>